<gene>
    <name evidence="2" type="ORF">GCM10010468_81100</name>
</gene>
<feature type="domain" description="Luciferase" evidence="1">
    <location>
        <begin position="43"/>
        <end position="105"/>
    </location>
</feature>
<accession>A0ABP6QP64</accession>
<dbReference type="InterPro" id="IPR040841">
    <property type="entry name" value="Luciferase_dom"/>
</dbReference>
<dbReference type="Proteomes" id="UP001501237">
    <property type="component" value="Unassembled WGS sequence"/>
</dbReference>
<evidence type="ECO:0000259" key="1">
    <source>
        <dbReference type="Pfam" id="PF17648"/>
    </source>
</evidence>
<dbReference type="RefSeq" id="WP_344840035.1">
    <property type="nucleotide sequence ID" value="NZ_BAAAUV010000056.1"/>
</dbReference>
<name>A0ABP6QP64_9ACTN</name>
<sequence>MSRGRHPSAVTYADLAIDRFRQWPLTACRADCPPGRALSLPDRQIVHLHRGDLAEVHLTRPVISRLTTTLAASGRVDILPGTAWVEVHLEADNDLFLLESLVSLAIQANDPTHPRDPIAYCPQAVPGSRRRTPLSRA</sequence>
<reference evidence="3" key="1">
    <citation type="journal article" date="2019" name="Int. J. Syst. Evol. Microbiol.">
        <title>The Global Catalogue of Microorganisms (GCM) 10K type strain sequencing project: providing services to taxonomists for standard genome sequencing and annotation.</title>
        <authorList>
            <consortium name="The Broad Institute Genomics Platform"/>
            <consortium name="The Broad Institute Genome Sequencing Center for Infectious Disease"/>
            <person name="Wu L."/>
            <person name="Ma J."/>
        </authorList>
    </citation>
    <scope>NUCLEOTIDE SEQUENCE [LARGE SCALE GENOMIC DNA]</scope>
    <source>
        <strain evidence="3">JCM 9377</strain>
    </source>
</reference>
<comment type="caution">
    <text evidence="2">The sequence shown here is derived from an EMBL/GenBank/DDBJ whole genome shotgun (WGS) entry which is preliminary data.</text>
</comment>
<proteinExistence type="predicted"/>
<dbReference type="EMBL" id="BAAAUV010000056">
    <property type="protein sequence ID" value="GAA3243118.1"/>
    <property type="molecule type" value="Genomic_DNA"/>
</dbReference>
<keyword evidence="3" id="KW-1185">Reference proteome</keyword>
<dbReference type="Pfam" id="PF17648">
    <property type="entry name" value="Luciferase"/>
    <property type="match status" value="1"/>
</dbReference>
<evidence type="ECO:0000313" key="2">
    <source>
        <dbReference type="EMBL" id="GAA3243118.1"/>
    </source>
</evidence>
<evidence type="ECO:0000313" key="3">
    <source>
        <dbReference type="Proteomes" id="UP001501237"/>
    </source>
</evidence>
<protein>
    <recommendedName>
        <fullName evidence="1">Luciferase domain-containing protein</fullName>
    </recommendedName>
</protein>
<organism evidence="2 3">
    <name type="scientific">Actinocorallia longicatena</name>
    <dbReference type="NCBI Taxonomy" id="111803"/>
    <lineage>
        <taxon>Bacteria</taxon>
        <taxon>Bacillati</taxon>
        <taxon>Actinomycetota</taxon>
        <taxon>Actinomycetes</taxon>
        <taxon>Streptosporangiales</taxon>
        <taxon>Thermomonosporaceae</taxon>
        <taxon>Actinocorallia</taxon>
    </lineage>
</organism>